<proteinExistence type="inferred from homology"/>
<dbReference type="InterPro" id="IPR011335">
    <property type="entry name" value="Restrct_endonuc-II-like"/>
</dbReference>
<keyword evidence="3" id="KW-0255">Endonuclease</keyword>
<name>A0A1I2HXM1_9BACT</name>
<dbReference type="NCBIfam" id="NF009150">
    <property type="entry name" value="PRK12497.1-3"/>
    <property type="match status" value="1"/>
</dbReference>
<keyword evidence="3" id="KW-0378">Hydrolase</keyword>
<comment type="similarity">
    <text evidence="1 2">Belongs to the UPF0102 family.</text>
</comment>
<dbReference type="Gene3D" id="3.40.1350.10">
    <property type="match status" value="1"/>
</dbReference>
<dbReference type="InterPro" id="IPR011856">
    <property type="entry name" value="tRNA_endonuc-like_dom_sf"/>
</dbReference>
<dbReference type="STRING" id="1003.SAMN04488541_102754"/>
<evidence type="ECO:0000256" key="1">
    <source>
        <dbReference type="ARBA" id="ARBA00006738"/>
    </source>
</evidence>
<dbReference type="OrthoDB" id="9802516at2"/>
<dbReference type="HAMAP" id="MF_00048">
    <property type="entry name" value="UPF0102"/>
    <property type="match status" value="1"/>
</dbReference>
<gene>
    <name evidence="3" type="ORF">SAMN04488541_102754</name>
</gene>
<reference evidence="3 4" key="1">
    <citation type="submission" date="2016-10" db="EMBL/GenBank/DDBJ databases">
        <authorList>
            <person name="de Groot N.N."/>
        </authorList>
    </citation>
    <scope>NUCLEOTIDE SEQUENCE [LARGE SCALE GENOMIC DNA]</scope>
    <source>
        <strain>GEY</strain>
        <strain evidence="4">DSM 9560</strain>
    </source>
</reference>
<dbReference type="Pfam" id="PF02021">
    <property type="entry name" value="UPF0102"/>
    <property type="match status" value="1"/>
</dbReference>
<dbReference type="AlphaFoldDB" id="A0A1I2HXM1"/>
<dbReference type="PANTHER" id="PTHR34039:SF1">
    <property type="entry name" value="UPF0102 PROTEIN YRAN"/>
    <property type="match status" value="1"/>
</dbReference>
<dbReference type="PANTHER" id="PTHR34039">
    <property type="entry name" value="UPF0102 PROTEIN YRAN"/>
    <property type="match status" value="1"/>
</dbReference>
<sequence>MKISGKEGEEIAETYLIQKGYQILMRNFKVKKQEIDLVAQQENTVVFVEVKSRSSADFGFPENFLSPQQEGRIRSAAIYYLNEQNINPQHIRFDIISILKTGEKIEIEHFEDAF</sequence>
<accession>A0A1I2HXM1</accession>
<dbReference type="EMBL" id="FONY01000027">
    <property type="protein sequence ID" value="SFF34885.1"/>
    <property type="molecule type" value="Genomic_DNA"/>
</dbReference>
<keyword evidence="4" id="KW-1185">Reference proteome</keyword>
<dbReference type="GO" id="GO:0004519">
    <property type="term" value="F:endonuclease activity"/>
    <property type="evidence" value="ECO:0007669"/>
    <property type="project" value="UniProtKB-KW"/>
</dbReference>
<protein>
    <recommendedName>
        <fullName evidence="2">UPF0102 protein SAMN04488541_102754</fullName>
    </recommendedName>
</protein>
<dbReference type="CDD" id="cd20736">
    <property type="entry name" value="PoNe_Nuclease"/>
    <property type="match status" value="1"/>
</dbReference>
<dbReference type="NCBIfam" id="TIGR00252">
    <property type="entry name" value="YraN family protein"/>
    <property type="match status" value="1"/>
</dbReference>
<dbReference type="SUPFAM" id="SSF52980">
    <property type="entry name" value="Restriction endonuclease-like"/>
    <property type="match status" value="1"/>
</dbReference>
<evidence type="ECO:0000313" key="4">
    <source>
        <dbReference type="Proteomes" id="UP000199513"/>
    </source>
</evidence>
<organism evidence="3 4">
    <name type="scientific">Thermoflexibacter ruber</name>
    <dbReference type="NCBI Taxonomy" id="1003"/>
    <lineage>
        <taxon>Bacteria</taxon>
        <taxon>Pseudomonadati</taxon>
        <taxon>Bacteroidota</taxon>
        <taxon>Cytophagia</taxon>
        <taxon>Cytophagales</taxon>
        <taxon>Thermoflexibacteraceae</taxon>
        <taxon>Thermoflexibacter</taxon>
    </lineage>
</organism>
<evidence type="ECO:0000313" key="3">
    <source>
        <dbReference type="EMBL" id="SFF34885.1"/>
    </source>
</evidence>
<dbReference type="Proteomes" id="UP000199513">
    <property type="component" value="Unassembled WGS sequence"/>
</dbReference>
<evidence type="ECO:0000256" key="2">
    <source>
        <dbReference type="HAMAP-Rule" id="MF_00048"/>
    </source>
</evidence>
<dbReference type="GO" id="GO:0003676">
    <property type="term" value="F:nucleic acid binding"/>
    <property type="evidence" value="ECO:0007669"/>
    <property type="project" value="InterPro"/>
</dbReference>
<dbReference type="RefSeq" id="WP_091548040.1">
    <property type="nucleotide sequence ID" value="NZ_FONY01000027.1"/>
</dbReference>
<keyword evidence="3" id="KW-0540">Nuclease</keyword>
<dbReference type="InterPro" id="IPR003509">
    <property type="entry name" value="UPF0102_YraN-like"/>
</dbReference>